<keyword evidence="1" id="KW-0812">Transmembrane</keyword>
<organism evidence="2 3">
    <name type="scientific">Agathobaculum hominis</name>
    <dbReference type="NCBI Taxonomy" id="2763014"/>
    <lineage>
        <taxon>Bacteria</taxon>
        <taxon>Bacillati</taxon>
        <taxon>Bacillota</taxon>
        <taxon>Clostridia</taxon>
        <taxon>Eubacteriales</taxon>
        <taxon>Butyricicoccaceae</taxon>
        <taxon>Agathobaculum</taxon>
    </lineage>
</organism>
<feature type="transmembrane region" description="Helical" evidence="1">
    <location>
        <begin position="119"/>
        <end position="139"/>
    </location>
</feature>
<accession>A0ABR7GJI3</accession>
<dbReference type="RefSeq" id="WP_186968780.1">
    <property type="nucleotide sequence ID" value="NZ_JACOPK010000001.1"/>
</dbReference>
<keyword evidence="1" id="KW-1133">Transmembrane helix</keyword>
<dbReference type="EMBL" id="JACOPK010000001">
    <property type="protein sequence ID" value="MBC5694467.1"/>
    <property type="molecule type" value="Genomic_DNA"/>
</dbReference>
<comment type="caution">
    <text evidence="2">The sequence shown here is derived from an EMBL/GenBank/DDBJ whole genome shotgun (WGS) entry which is preliminary data.</text>
</comment>
<sequence>MNKRHIPGFFDALARTPSFVFLCSMFLCGAAAGGLTGLHAAEGDCALELTALLRELPGQAGKSVLCAVLWLVLPPAAALFRPAALWLSGIAAARGFVLALSLAVAVAQGEGAAVLAAEALPAVISVSALLAACTLVWECTQNAAPWAKSRAPFALCLASAALSALLRVFLAILLAG</sequence>
<proteinExistence type="predicted"/>
<evidence type="ECO:0000313" key="3">
    <source>
        <dbReference type="Proteomes" id="UP000641741"/>
    </source>
</evidence>
<feature type="transmembrane region" description="Helical" evidence="1">
    <location>
        <begin position="85"/>
        <end position="107"/>
    </location>
</feature>
<feature type="transmembrane region" description="Helical" evidence="1">
    <location>
        <begin position="56"/>
        <end position="73"/>
    </location>
</feature>
<evidence type="ECO:0000256" key="1">
    <source>
        <dbReference type="SAM" id="Phobius"/>
    </source>
</evidence>
<name>A0ABR7GJI3_9FIRM</name>
<keyword evidence="1" id="KW-0472">Membrane</keyword>
<evidence type="ECO:0000313" key="2">
    <source>
        <dbReference type="EMBL" id="MBC5694467.1"/>
    </source>
</evidence>
<gene>
    <name evidence="2" type="ORF">H8S02_00650</name>
</gene>
<evidence type="ECO:0008006" key="4">
    <source>
        <dbReference type="Google" id="ProtNLM"/>
    </source>
</evidence>
<keyword evidence="3" id="KW-1185">Reference proteome</keyword>
<feature type="transmembrane region" description="Helical" evidence="1">
    <location>
        <begin position="151"/>
        <end position="175"/>
    </location>
</feature>
<protein>
    <recommendedName>
        <fullName evidence="4">Stage II sporulation protein M</fullName>
    </recommendedName>
</protein>
<dbReference type="Proteomes" id="UP000641741">
    <property type="component" value="Unassembled WGS sequence"/>
</dbReference>
<reference evidence="2 3" key="1">
    <citation type="submission" date="2020-08" db="EMBL/GenBank/DDBJ databases">
        <title>Genome public.</title>
        <authorList>
            <person name="Liu C."/>
            <person name="Sun Q."/>
        </authorList>
    </citation>
    <scope>NUCLEOTIDE SEQUENCE [LARGE SCALE GENOMIC DNA]</scope>
    <source>
        <strain evidence="2 3">M2</strain>
    </source>
</reference>